<feature type="transmembrane region" description="Helical" evidence="1">
    <location>
        <begin position="454"/>
        <end position="477"/>
    </location>
</feature>
<evidence type="ECO:0000313" key="2">
    <source>
        <dbReference type="EMBL" id="KAK8878113.1"/>
    </source>
</evidence>
<feature type="transmembrane region" description="Helical" evidence="1">
    <location>
        <begin position="323"/>
        <end position="340"/>
    </location>
</feature>
<feature type="transmembrane region" description="Helical" evidence="1">
    <location>
        <begin position="352"/>
        <end position="369"/>
    </location>
</feature>
<organism evidence="2 3">
    <name type="scientific">Tritrichomonas musculus</name>
    <dbReference type="NCBI Taxonomy" id="1915356"/>
    <lineage>
        <taxon>Eukaryota</taxon>
        <taxon>Metamonada</taxon>
        <taxon>Parabasalia</taxon>
        <taxon>Tritrichomonadida</taxon>
        <taxon>Tritrichomonadidae</taxon>
        <taxon>Tritrichomonas</taxon>
    </lineage>
</organism>
<keyword evidence="1" id="KW-0472">Membrane</keyword>
<keyword evidence="3" id="KW-1185">Reference proteome</keyword>
<feature type="transmembrane region" description="Helical" evidence="1">
    <location>
        <begin position="400"/>
        <end position="420"/>
    </location>
</feature>
<protein>
    <submittedName>
        <fullName evidence="2">Uncharacterized protein</fullName>
    </submittedName>
</protein>
<feature type="transmembrane region" description="Helical" evidence="1">
    <location>
        <begin position="6"/>
        <end position="23"/>
    </location>
</feature>
<feature type="transmembrane region" description="Helical" evidence="1">
    <location>
        <begin position="91"/>
        <end position="113"/>
    </location>
</feature>
<keyword evidence="1" id="KW-0812">Transmembrane</keyword>
<name>A0ABR2JJS1_9EUKA</name>
<feature type="transmembrane region" description="Helical" evidence="1">
    <location>
        <begin position="427"/>
        <end position="442"/>
    </location>
</feature>
<feature type="transmembrane region" description="Helical" evidence="1">
    <location>
        <begin position="176"/>
        <end position="199"/>
    </location>
</feature>
<feature type="transmembrane region" description="Helical" evidence="1">
    <location>
        <begin position="54"/>
        <end position="75"/>
    </location>
</feature>
<feature type="transmembrane region" description="Helical" evidence="1">
    <location>
        <begin position="268"/>
        <end position="293"/>
    </location>
</feature>
<dbReference type="Proteomes" id="UP001470230">
    <property type="component" value="Unassembled WGS sequence"/>
</dbReference>
<keyword evidence="1" id="KW-1133">Transmembrane helix</keyword>
<feature type="transmembrane region" description="Helical" evidence="1">
    <location>
        <begin position="300"/>
        <end position="317"/>
    </location>
</feature>
<dbReference type="EMBL" id="JAPFFF010000011">
    <property type="protein sequence ID" value="KAK8878113.1"/>
    <property type="molecule type" value="Genomic_DNA"/>
</dbReference>
<comment type="caution">
    <text evidence="2">The sequence shown here is derived from an EMBL/GenBank/DDBJ whole genome shotgun (WGS) entry which is preliminary data.</text>
</comment>
<evidence type="ECO:0000313" key="3">
    <source>
        <dbReference type="Proteomes" id="UP001470230"/>
    </source>
</evidence>
<evidence type="ECO:0000256" key="1">
    <source>
        <dbReference type="SAM" id="Phobius"/>
    </source>
</evidence>
<reference evidence="2 3" key="1">
    <citation type="submission" date="2024-04" db="EMBL/GenBank/DDBJ databases">
        <title>Tritrichomonas musculus Genome.</title>
        <authorList>
            <person name="Alves-Ferreira E."/>
            <person name="Grigg M."/>
            <person name="Lorenzi H."/>
            <person name="Galac M."/>
        </authorList>
    </citation>
    <scope>NUCLEOTIDE SEQUENCE [LARGE SCALE GENOMIC DNA]</scope>
    <source>
        <strain evidence="2 3">EAF2021</strain>
    </source>
</reference>
<gene>
    <name evidence="2" type="ORF">M9Y10_004877</name>
</gene>
<feature type="transmembrane region" description="Helical" evidence="1">
    <location>
        <begin position="484"/>
        <end position="505"/>
    </location>
</feature>
<accession>A0ABR2JJS1</accession>
<sequence length="631" mass="74600">MIWILTLFSQIWLGIELFLPLLYQELSLYSIVSAGCLLGISISTFIFFFSSYFFGFNLIHLIVHTICLDIFNFYLNQRRRKTYDYTFKENFLTFFSPIVVSLVSFIFIFPLFLSTYGSFLASIMPSIHEEFSLRASFLYGVNKHRNHLFLIEHPDYSGQFIVSRWLTSYHMSMLNIGFGGFRTVLIFTTTIYVISYFLFLISICIDFRLHFFACPFVIALPVFISGFGFFDFLKNCEKYNLCDSKETNIDYISYFGKGFDHNLYLNPILHIVIGNIPMLFSLSLSSLSLLLIYRSICCRTSCSLLKVNGFIVGGILPSVMHQSFFAMFVISTLNCLFQLWRQKRNYIKQCKCFFSTFFISFIFLNLVRYTNFNYLKNCFIFDRQYSQNIERGDSFPFFKYWYDAFGFYLFIIFGLSWFVFSIIEKQFTFILFVTFIIFNYWQTQTSKVENLFTFYSFLFTFGCAIYMATAQRICFYWSIAEFRGIFTGIFSVVTLLCCISGIIGIGQQILIWDTPWDEDRIRLSNWILKNTNEKSIFLSKRGFLDPVVSLCGRSQFITNDYLAMKENIDIKKRKDELFHFIGDSNSENLLENVDYIVVWKDDLLLSRIQFNNSNWRLVYREDDVRVYNHIK</sequence>
<proteinExistence type="predicted"/>
<feature type="transmembrane region" description="Helical" evidence="1">
    <location>
        <begin position="211"/>
        <end position="230"/>
    </location>
</feature>
<feature type="transmembrane region" description="Helical" evidence="1">
    <location>
        <begin position="28"/>
        <end position="48"/>
    </location>
</feature>